<dbReference type="InterPro" id="IPR002481">
    <property type="entry name" value="FUR"/>
</dbReference>
<dbReference type="Proteomes" id="UP000037558">
    <property type="component" value="Unassembled WGS sequence"/>
</dbReference>
<protein>
    <recommendedName>
        <fullName evidence="3">Ferric uptake regulator family protein</fullName>
    </recommendedName>
</protein>
<dbReference type="InterPro" id="IPR036390">
    <property type="entry name" value="WH_DNA-bd_sf"/>
</dbReference>
<evidence type="ECO:0008006" key="3">
    <source>
        <dbReference type="Google" id="ProtNLM"/>
    </source>
</evidence>
<organism evidence="1 2">
    <name type="scientific">Priestia koreensis</name>
    <dbReference type="NCBI Taxonomy" id="284581"/>
    <lineage>
        <taxon>Bacteria</taxon>
        <taxon>Bacillati</taxon>
        <taxon>Bacillota</taxon>
        <taxon>Bacilli</taxon>
        <taxon>Bacillales</taxon>
        <taxon>Bacillaceae</taxon>
        <taxon>Priestia</taxon>
    </lineage>
</organism>
<dbReference type="InterPro" id="IPR036388">
    <property type="entry name" value="WH-like_DNA-bd_sf"/>
</dbReference>
<dbReference type="Gene3D" id="1.10.10.10">
    <property type="entry name" value="Winged helix-like DNA-binding domain superfamily/Winged helix DNA-binding domain"/>
    <property type="match status" value="1"/>
</dbReference>
<evidence type="ECO:0000313" key="1">
    <source>
        <dbReference type="EMBL" id="KOO46187.1"/>
    </source>
</evidence>
<name>A0A0M0L5N9_9BACI</name>
<dbReference type="EMBL" id="LILC01000013">
    <property type="protein sequence ID" value="KOO46187.1"/>
    <property type="molecule type" value="Genomic_DNA"/>
</dbReference>
<dbReference type="STRING" id="284581.AMD01_10000"/>
<dbReference type="GO" id="GO:0003700">
    <property type="term" value="F:DNA-binding transcription factor activity"/>
    <property type="evidence" value="ECO:0007669"/>
    <property type="project" value="InterPro"/>
</dbReference>
<dbReference type="RefSeq" id="WP_053401258.1">
    <property type="nucleotide sequence ID" value="NZ_LILC01000013.1"/>
</dbReference>
<keyword evidence="2" id="KW-1185">Reference proteome</keyword>
<sequence>MLKTKYLTYLKEKGCNCTPQRTMILSYLNDYGDTFISLRTMMKNIKKQNPHITYRTVQRNIYLFVEIGLLTTMIINGQEGFRLNL</sequence>
<proteinExistence type="predicted"/>
<accession>A0A0M0L5N9</accession>
<dbReference type="SUPFAM" id="SSF46785">
    <property type="entry name" value="Winged helix' DNA-binding domain"/>
    <property type="match status" value="1"/>
</dbReference>
<reference evidence="2" key="1">
    <citation type="submission" date="2015-08" db="EMBL/GenBank/DDBJ databases">
        <title>Fjat-14210 dsm16467.</title>
        <authorList>
            <person name="Liu B."/>
            <person name="Wang J."/>
            <person name="Zhu Y."/>
            <person name="Liu G."/>
            <person name="Chen Q."/>
            <person name="Chen Z."/>
            <person name="Lan J."/>
            <person name="Che J."/>
            <person name="Ge C."/>
            <person name="Shi H."/>
            <person name="Pan Z."/>
            <person name="Liu X."/>
        </authorList>
    </citation>
    <scope>NUCLEOTIDE SEQUENCE [LARGE SCALE GENOMIC DNA]</scope>
    <source>
        <strain evidence="2">DSM 16467</strain>
    </source>
</reference>
<comment type="caution">
    <text evidence="1">The sequence shown here is derived from an EMBL/GenBank/DDBJ whole genome shotgun (WGS) entry which is preliminary data.</text>
</comment>
<dbReference type="Pfam" id="PF01475">
    <property type="entry name" value="FUR"/>
    <property type="match status" value="1"/>
</dbReference>
<evidence type="ECO:0000313" key="2">
    <source>
        <dbReference type="Proteomes" id="UP000037558"/>
    </source>
</evidence>
<gene>
    <name evidence="1" type="ORF">AMD01_10000</name>
</gene>
<dbReference type="AlphaFoldDB" id="A0A0M0L5N9"/>
<dbReference type="PATRIC" id="fig|284581.3.peg.2080"/>